<evidence type="ECO:0008006" key="4">
    <source>
        <dbReference type="Google" id="ProtNLM"/>
    </source>
</evidence>
<dbReference type="AlphaFoldDB" id="A0A6V8K7J5"/>
<gene>
    <name evidence="2" type="ORF">Phou_021360</name>
</gene>
<dbReference type="Proteomes" id="UP000482800">
    <property type="component" value="Unassembled WGS sequence"/>
</dbReference>
<keyword evidence="1" id="KW-1133">Transmembrane helix</keyword>
<sequence length="148" mass="16426">MPLAPFEGMRIEGPDGRRWWVGRRWLPWRPRGRDMGKSSFPDVPGITGDEPIGLLIAIGVAVLVVILPVILVAAVFVAEWLILLLLLPIVTLLRVGFGMPWTVVARTSGVRFAEQVAGWRLSRELIETTRADIAAHGEPRSLVRGKHH</sequence>
<keyword evidence="1" id="KW-0812">Transmembrane</keyword>
<reference evidence="2 3" key="2">
    <citation type="submission" date="2020-03" db="EMBL/GenBank/DDBJ databases">
        <authorList>
            <person name="Ichikawa N."/>
            <person name="Kimura A."/>
            <person name="Kitahashi Y."/>
            <person name="Uohara A."/>
        </authorList>
    </citation>
    <scope>NUCLEOTIDE SEQUENCE [LARGE SCALE GENOMIC DNA]</scope>
    <source>
        <strain evidence="2 3">NBRC 108639</strain>
    </source>
</reference>
<dbReference type="EMBL" id="BLPF01000001">
    <property type="protein sequence ID" value="GFJ77956.1"/>
    <property type="molecule type" value="Genomic_DNA"/>
</dbReference>
<accession>A0A6V8K7J5</accession>
<name>A0A6V8K7J5_9ACTN</name>
<feature type="transmembrane region" description="Helical" evidence="1">
    <location>
        <begin position="82"/>
        <end position="104"/>
    </location>
</feature>
<reference evidence="2 3" key="1">
    <citation type="submission" date="2020-03" db="EMBL/GenBank/DDBJ databases">
        <title>Whole genome shotgun sequence of Phytohabitans houttuyneae NBRC 108639.</title>
        <authorList>
            <person name="Komaki H."/>
            <person name="Tamura T."/>
        </authorList>
    </citation>
    <scope>NUCLEOTIDE SEQUENCE [LARGE SCALE GENOMIC DNA]</scope>
    <source>
        <strain evidence="2 3">NBRC 108639</strain>
    </source>
</reference>
<protein>
    <recommendedName>
        <fullName evidence="4">DUF983 domain-containing protein</fullName>
    </recommendedName>
</protein>
<evidence type="ECO:0000313" key="2">
    <source>
        <dbReference type="EMBL" id="GFJ77956.1"/>
    </source>
</evidence>
<evidence type="ECO:0000313" key="3">
    <source>
        <dbReference type="Proteomes" id="UP000482800"/>
    </source>
</evidence>
<organism evidence="2 3">
    <name type="scientific">Phytohabitans houttuyneae</name>
    <dbReference type="NCBI Taxonomy" id="1076126"/>
    <lineage>
        <taxon>Bacteria</taxon>
        <taxon>Bacillati</taxon>
        <taxon>Actinomycetota</taxon>
        <taxon>Actinomycetes</taxon>
        <taxon>Micromonosporales</taxon>
        <taxon>Micromonosporaceae</taxon>
    </lineage>
</organism>
<feature type="transmembrane region" description="Helical" evidence="1">
    <location>
        <begin position="54"/>
        <end position="76"/>
    </location>
</feature>
<keyword evidence="1" id="KW-0472">Membrane</keyword>
<proteinExistence type="predicted"/>
<evidence type="ECO:0000256" key="1">
    <source>
        <dbReference type="SAM" id="Phobius"/>
    </source>
</evidence>
<keyword evidence="3" id="KW-1185">Reference proteome</keyword>
<comment type="caution">
    <text evidence="2">The sequence shown here is derived from an EMBL/GenBank/DDBJ whole genome shotgun (WGS) entry which is preliminary data.</text>
</comment>